<feature type="domain" description="HTH cro/C1-type" evidence="1">
    <location>
        <begin position="12"/>
        <end position="66"/>
    </location>
</feature>
<dbReference type="RefSeq" id="WP_164508421.1">
    <property type="nucleotide sequence ID" value="NZ_JBHTON010000003.1"/>
</dbReference>
<dbReference type="PROSITE" id="PS50943">
    <property type="entry name" value="HTH_CROC1"/>
    <property type="match status" value="1"/>
</dbReference>
<dbReference type="SMART" id="SM00530">
    <property type="entry name" value="HTH_XRE"/>
    <property type="match status" value="1"/>
</dbReference>
<gene>
    <name evidence="2" type="ORF">ACFQ5J_01575</name>
</gene>
<dbReference type="EMBL" id="JBHTON010000003">
    <property type="protein sequence ID" value="MFD1483939.1"/>
    <property type="molecule type" value="Genomic_DNA"/>
</dbReference>
<dbReference type="InterPro" id="IPR010982">
    <property type="entry name" value="Lambda_DNA-bd_dom_sf"/>
</dbReference>
<dbReference type="Gene3D" id="1.10.260.40">
    <property type="entry name" value="lambda repressor-like DNA-binding domains"/>
    <property type="match status" value="1"/>
</dbReference>
<dbReference type="CDD" id="cd00093">
    <property type="entry name" value="HTH_XRE"/>
    <property type="match status" value="1"/>
</dbReference>
<evidence type="ECO:0000313" key="2">
    <source>
        <dbReference type="EMBL" id="MFD1483939.1"/>
    </source>
</evidence>
<comment type="caution">
    <text evidence="2">The sequence shown here is derived from an EMBL/GenBank/DDBJ whole genome shotgun (WGS) entry which is preliminary data.</text>
</comment>
<evidence type="ECO:0000259" key="1">
    <source>
        <dbReference type="PROSITE" id="PS50943"/>
    </source>
</evidence>
<accession>A0ABW4E1V8</accession>
<proteinExistence type="predicted"/>
<name>A0ABW4E1V8_9LACO</name>
<sequence length="321" mass="35434">MKQYSVILGNFLQQQRLARHLSRAELAQRLTLSEKTLQRIEQGQVEIKASQLLTFMTFFGVTSAEIVALTAGECAPSTVLQQLHQAQTQADIPALQALEARLAAAYQQQHIPWQRCAVTVCRILQAQAHQSPQAQQLASRLCAYYLQCETLTRFDFQLLTMIVGCAPYAQAIAFITGGQVKAQRDHQQALAVLADYFIGLLTSALATQEAQVISCASQLILRQQDLAQAGDFSMYQRLAKWMLMWLAGEPQAATAGKTALVHALAVVYPPSVAHARRAIIEHLWQILIQTRTAGVSSQHLLPRYSWRSDAAVVEALGGEGR</sequence>
<dbReference type="Proteomes" id="UP001597252">
    <property type="component" value="Unassembled WGS sequence"/>
</dbReference>
<evidence type="ECO:0000313" key="3">
    <source>
        <dbReference type="Proteomes" id="UP001597252"/>
    </source>
</evidence>
<keyword evidence="3" id="KW-1185">Reference proteome</keyword>
<dbReference type="InterPro" id="IPR001387">
    <property type="entry name" value="Cro/C1-type_HTH"/>
</dbReference>
<protein>
    <submittedName>
        <fullName evidence="2">Helix-turn-helix domain-containing protein</fullName>
    </submittedName>
</protein>
<dbReference type="SUPFAM" id="SSF47413">
    <property type="entry name" value="lambda repressor-like DNA-binding domains"/>
    <property type="match status" value="1"/>
</dbReference>
<organism evidence="2 3">
    <name type="scientific">Lacticaseibacillus baoqingensis</name>
    <dbReference type="NCBI Taxonomy" id="2486013"/>
    <lineage>
        <taxon>Bacteria</taxon>
        <taxon>Bacillati</taxon>
        <taxon>Bacillota</taxon>
        <taxon>Bacilli</taxon>
        <taxon>Lactobacillales</taxon>
        <taxon>Lactobacillaceae</taxon>
        <taxon>Lacticaseibacillus</taxon>
    </lineage>
</organism>
<dbReference type="Pfam" id="PF13560">
    <property type="entry name" value="HTH_31"/>
    <property type="match status" value="1"/>
</dbReference>
<reference evidence="3" key="1">
    <citation type="journal article" date="2019" name="Int. J. Syst. Evol. Microbiol.">
        <title>The Global Catalogue of Microorganisms (GCM) 10K type strain sequencing project: providing services to taxonomists for standard genome sequencing and annotation.</title>
        <authorList>
            <consortium name="The Broad Institute Genomics Platform"/>
            <consortium name="The Broad Institute Genome Sequencing Center for Infectious Disease"/>
            <person name="Wu L."/>
            <person name="Ma J."/>
        </authorList>
    </citation>
    <scope>NUCLEOTIDE SEQUENCE [LARGE SCALE GENOMIC DNA]</scope>
    <source>
        <strain evidence="3">CCM 8903</strain>
    </source>
</reference>